<dbReference type="EMBL" id="KB307921">
    <property type="protein sequence ID" value="ELT98419.1"/>
    <property type="molecule type" value="Genomic_DNA"/>
</dbReference>
<evidence type="ECO:0000313" key="4">
    <source>
        <dbReference type="Proteomes" id="UP000014760"/>
    </source>
</evidence>
<dbReference type="Proteomes" id="UP000014760">
    <property type="component" value="Unassembled WGS sequence"/>
</dbReference>
<sequence>MTGIHQSRRTYQLCRVPIVCDLYEGDLAMALTNQPPLPRVALVLGNDVDDETYEEDISYGIATRRRVYDPPILLNDRTLSAILDTDCNKDPTGKGREDPTREGRENPIRQGREQEDSIFEDEAFDQKNLAWEGKDAGDVMLHAGLVSPEHLQEEQEADVGFTVVWKKHYYRCSPEKLKITRKEVDDMLDMGVVHPSCTLGWRTSNISVLYFNVVYRQPVSRSTPRNALWAGAAYNISDTESEVDTLPP</sequence>
<dbReference type="EMBL" id="AMQN01010467">
    <property type="status" value="NOT_ANNOTATED_CDS"/>
    <property type="molecule type" value="Genomic_DNA"/>
</dbReference>
<evidence type="ECO:0000313" key="3">
    <source>
        <dbReference type="EnsemblMetazoa" id="CapteP203681"/>
    </source>
</evidence>
<accession>R7TXG8</accession>
<evidence type="ECO:0000256" key="1">
    <source>
        <dbReference type="SAM" id="MobiDB-lite"/>
    </source>
</evidence>
<feature type="region of interest" description="Disordered" evidence="1">
    <location>
        <begin position="84"/>
        <end position="116"/>
    </location>
</feature>
<proteinExistence type="predicted"/>
<organism evidence="2">
    <name type="scientific">Capitella teleta</name>
    <name type="common">Polychaete worm</name>
    <dbReference type="NCBI Taxonomy" id="283909"/>
    <lineage>
        <taxon>Eukaryota</taxon>
        <taxon>Metazoa</taxon>
        <taxon>Spiralia</taxon>
        <taxon>Lophotrochozoa</taxon>
        <taxon>Annelida</taxon>
        <taxon>Polychaeta</taxon>
        <taxon>Sedentaria</taxon>
        <taxon>Scolecida</taxon>
        <taxon>Capitellidae</taxon>
        <taxon>Capitella</taxon>
    </lineage>
</organism>
<dbReference type="HOGENOM" id="CLU_1121022_0_0_1"/>
<reference evidence="3" key="3">
    <citation type="submission" date="2015-06" db="UniProtKB">
        <authorList>
            <consortium name="EnsemblMetazoa"/>
        </authorList>
    </citation>
    <scope>IDENTIFICATION</scope>
</reference>
<evidence type="ECO:0000313" key="2">
    <source>
        <dbReference type="EMBL" id="ELT98419.1"/>
    </source>
</evidence>
<reference evidence="4" key="1">
    <citation type="submission" date="2012-12" db="EMBL/GenBank/DDBJ databases">
        <authorList>
            <person name="Hellsten U."/>
            <person name="Grimwood J."/>
            <person name="Chapman J.A."/>
            <person name="Shapiro H."/>
            <person name="Aerts A."/>
            <person name="Otillar R.P."/>
            <person name="Terry A.Y."/>
            <person name="Boore J.L."/>
            <person name="Simakov O."/>
            <person name="Marletaz F."/>
            <person name="Cho S.-J."/>
            <person name="Edsinger-Gonzales E."/>
            <person name="Havlak P."/>
            <person name="Kuo D.-H."/>
            <person name="Larsson T."/>
            <person name="Lv J."/>
            <person name="Arendt D."/>
            <person name="Savage R."/>
            <person name="Osoegawa K."/>
            <person name="de Jong P."/>
            <person name="Lindberg D.R."/>
            <person name="Seaver E.C."/>
            <person name="Weisblat D.A."/>
            <person name="Putnam N.H."/>
            <person name="Grigoriev I.V."/>
            <person name="Rokhsar D.S."/>
        </authorList>
    </citation>
    <scope>NUCLEOTIDE SEQUENCE</scope>
    <source>
        <strain evidence="4">I ESC-2004</strain>
    </source>
</reference>
<feature type="compositionally biased region" description="Basic and acidic residues" evidence="1">
    <location>
        <begin position="86"/>
        <end position="115"/>
    </location>
</feature>
<dbReference type="EnsemblMetazoa" id="CapteT203681">
    <property type="protein sequence ID" value="CapteP203681"/>
    <property type="gene ID" value="CapteG203681"/>
</dbReference>
<name>R7TXG8_CAPTE</name>
<dbReference type="AlphaFoldDB" id="R7TXG8"/>
<keyword evidence="4" id="KW-1185">Reference proteome</keyword>
<reference evidence="2 4" key="2">
    <citation type="journal article" date="2013" name="Nature">
        <title>Insights into bilaterian evolution from three spiralian genomes.</title>
        <authorList>
            <person name="Simakov O."/>
            <person name="Marletaz F."/>
            <person name="Cho S.J."/>
            <person name="Edsinger-Gonzales E."/>
            <person name="Havlak P."/>
            <person name="Hellsten U."/>
            <person name="Kuo D.H."/>
            <person name="Larsson T."/>
            <person name="Lv J."/>
            <person name="Arendt D."/>
            <person name="Savage R."/>
            <person name="Osoegawa K."/>
            <person name="de Jong P."/>
            <person name="Grimwood J."/>
            <person name="Chapman J.A."/>
            <person name="Shapiro H."/>
            <person name="Aerts A."/>
            <person name="Otillar R.P."/>
            <person name="Terry A.Y."/>
            <person name="Boore J.L."/>
            <person name="Grigoriev I.V."/>
            <person name="Lindberg D.R."/>
            <person name="Seaver E.C."/>
            <person name="Weisblat D.A."/>
            <person name="Putnam N.H."/>
            <person name="Rokhsar D.S."/>
        </authorList>
    </citation>
    <scope>NUCLEOTIDE SEQUENCE</scope>
    <source>
        <strain evidence="2 4">I ESC-2004</strain>
    </source>
</reference>
<protein>
    <submittedName>
        <fullName evidence="2 3">Uncharacterized protein</fullName>
    </submittedName>
</protein>
<gene>
    <name evidence="2" type="ORF">CAPTEDRAFT_203681</name>
</gene>